<gene>
    <name evidence="1" type="ORF">K469DRAFT_549696</name>
</gene>
<reference evidence="1" key="1">
    <citation type="journal article" date="2020" name="Stud. Mycol.">
        <title>101 Dothideomycetes genomes: a test case for predicting lifestyles and emergence of pathogens.</title>
        <authorList>
            <person name="Haridas S."/>
            <person name="Albert R."/>
            <person name="Binder M."/>
            <person name="Bloem J."/>
            <person name="Labutti K."/>
            <person name="Salamov A."/>
            <person name="Andreopoulos B."/>
            <person name="Baker S."/>
            <person name="Barry K."/>
            <person name="Bills G."/>
            <person name="Bluhm B."/>
            <person name="Cannon C."/>
            <person name="Castanera R."/>
            <person name="Culley D."/>
            <person name="Daum C."/>
            <person name="Ezra D."/>
            <person name="Gonzalez J."/>
            <person name="Henrissat B."/>
            <person name="Kuo A."/>
            <person name="Liang C."/>
            <person name="Lipzen A."/>
            <person name="Lutzoni F."/>
            <person name="Magnuson J."/>
            <person name="Mondo S."/>
            <person name="Nolan M."/>
            <person name="Ohm R."/>
            <person name="Pangilinan J."/>
            <person name="Park H.-J."/>
            <person name="Ramirez L."/>
            <person name="Alfaro M."/>
            <person name="Sun H."/>
            <person name="Tritt A."/>
            <person name="Yoshinaga Y."/>
            <person name="Zwiers L.-H."/>
            <person name="Turgeon B."/>
            <person name="Goodwin S."/>
            <person name="Spatafora J."/>
            <person name="Crous P."/>
            <person name="Grigoriev I."/>
        </authorList>
    </citation>
    <scope>NUCLEOTIDE SEQUENCE</scope>
    <source>
        <strain evidence="1">CBS 207.26</strain>
    </source>
</reference>
<dbReference type="OrthoDB" id="5071280at2759"/>
<evidence type="ECO:0000313" key="2">
    <source>
        <dbReference type="Proteomes" id="UP000800200"/>
    </source>
</evidence>
<feature type="non-terminal residue" evidence="1">
    <location>
        <position position="1"/>
    </location>
</feature>
<proteinExistence type="predicted"/>
<protein>
    <submittedName>
        <fullName evidence="1">Uncharacterized protein</fullName>
    </submittedName>
</protein>
<name>A0A6A6EMM8_9PEZI</name>
<accession>A0A6A6EMM8</accession>
<evidence type="ECO:0000313" key="1">
    <source>
        <dbReference type="EMBL" id="KAF2193447.1"/>
    </source>
</evidence>
<sequence length="51" mass="6109">PLYINAILIQFYKRVVEQLCSTCYSAYLGLYSFLKCCRVKEHFSRAYTNYK</sequence>
<dbReference type="Proteomes" id="UP000800200">
    <property type="component" value="Unassembled WGS sequence"/>
</dbReference>
<organism evidence="1 2">
    <name type="scientific">Zopfia rhizophila CBS 207.26</name>
    <dbReference type="NCBI Taxonomy" id="1314779"/>
    <lineage>
        <taxon>Eukaryota</taxon>
        <taxon>Fungi</taxon>
        <taxon>Dikarya</taxon>
        <taxon>Ascomycota</taxon>
        <taxon>Pezizomycotina</taxon>
        <taxon>Dothideomycetes</taxon>
        <taxon>Dothideomycetes incertae sedis</taxon>
        <taxon>Zopfiaceae</taxon>
        <taxon>Zopfia</taxon>
    </lineage>
</organism>
<dbReference type="EMBL" id="ML994613">
    <property type="protein sequence ID" value="KAF2193447.1"/>
    <property type="molecule type" value="Genomic_DNA"/>
</dbReference>
<keyword evidence="2" id="KW-1185">Reference proteome</keyword>
<dbReference type="AlphaFoldDB" id="A0A6A6EMM8"/>